<dbReference type="InterPro" id="IPR020622">
    <property type="entry name" value="Ala_racemase_pyridoxalP-BS"/>
</dbReference>
<comment type="similarity">
    <text evidence="4">Belongs to the alanine racemase family.</text>
</comment>
<dbReference type="InterPro" id="IPR011079">
    <property type="entry name" value="Ala_racemase_C"/>
</dbReference>
<dbReference type="Pfam" id="PF00842">
    <property type="entry name" value="Ala_racemase_C"/>
    <property type="match status" value="1"/>
</dbReference>
<dbReference type="InterPro" id="IPR001608">
    <property type="entry name" value="Ala_racemase_N"/>
</dbReference>
<keyword evidence="2 4" id="KW-0663">Pyridoxal phosphate</keyword>
<dbReference type="PANTHER" id="PTHR30511:SF0">
    <property type="entry name" value="ALANINE RACEMASE, CATABOLIC-RELATED"/>
    <property type="match status" value="1"/>
</dbReference>
<dbReference type="FunFam" id="3.20.20.10:FF:000002">
    <property type="entry name" value="Alanine racemase"/>
    <property type="match status" value="1"/>
</dbReference>
<evidence type="ECO:0000256" key="2">
    <source>
        <dbReference type="ARBA" id="ARBA00022898"/>
    </source>
</evidence>
<dbReference type="EC" id="5.1.1.1" evidence="4"/>
<protein>
    <recommendedName>
        <fullName evidence="4">Alanine racemase</fullName>
        <ecNumber evidence="4">5.1.1.1</ecNumber>
    </recommendedName>
</protein>
<feature type="active site" description="Proton acceptor; specific for L-alanine" evidence="4">
    <location>
        <position position="272"/>
    </location>
</feature>
<reference evidence="8 9" key="1">
    <citation type="journal article" date="2015" name="Nature">
        <title>rRNA introns, odd ribosomes, and small enigmatic genomes across a large radiation of phyla.</title>
        <authorList>
            <person name="Brown C.T."/>
            <person name="Hug L.A."/>
            <person name="Thomas B.C."/>
            <person name="Sharon I."/>
            <person name="Castelle C.J."/>
            <person name="Singh A."/>
            <person name="Wilkins M.J."/>
            <person name="Williams K.H."/>
            <person name="Banfield J.F."/>
        </authorList>
    </citation>
    <scope>NUCLEOTIDE SEQUENCE [LARGE SCALE GENOMIC DNA]</scope>
</reference>
<evidence type="ECO:0000313" key="8">
    <source>
        <dbReference type="EMBL" id="KKR04603.1"/>
    </source>
</evidence>
<comment type="catalytic activity">
    <reaction evidence="4">
        <text>L-alanine = D-alanine</text>
        <dbReference type="Rhea" id="RHEA:20249"/>
        <dbReference type="ChEBI" id="CHEBI:57416"/>
        <dbReference type="ChEBI" id="CHEBI:57972"/>
        <dbReference type="EC" id="5.1.1.1"/>
    </reaction>
</comment>
<feature type="binding site" evidence="4 6">
    <location>
        <position position="320"/>
    </location>
    <ligand>
        <name>substrate</name>
    </ligand>
</feature>
<dbReference type="PATRIC" id="fig|1618995.3.peg.266"/>
<dbReference type="InterPro" id="IPR029066">
    <property type="entry name" value="PLP-binding_barrel"/>
</dbReference>
<dbReference type="SMART" id="SM01005">
    <property type="entry name" value="Ala_racemase_C"/>
    <property type="match status" value="1"/>
</dbReference>
<dbReference type="GO" id="GO:0005829">
    <property type="term" value="C:cytosol"/>
    <property type="evidence" value="ECO:0007669"/>
    <property type="project" value="TreeGrafter"/>
</dbReference>
<dbReference type="InterPro" id="IPR000821">
    <property type="entry name" value="Ala_racemase"/>
</dbReference>
<dbReference type="PRINTS" id="PR00992">
    <property type="entry name" value="ALARACEMASE"/>
</dbReference>
<evidence type="ECO:0000256" key="6">
    <source>
        <dbReference type="PIRSR" id="PIRSR600821-52"/>
    </source>
</evidence>
<feature type="binding site" evidence="4 6">
    <location>
        <position position="135"/>
    </location>
    <ligand>
        <name>substrate</name>
    </ligand>
</feature>
<dbReference type="GO" id="GO:0030632">
    <property type="term" value="P:D-alanine biosynthetic process"/>
    <property type="evidence" value="ECO:0007669"/>
    <property type="project" value="UniProtKB-UniRule"/>
</dbReference>
<feature type="modified residue" description="N6-(pyridoxal phosphate)lysine" evidence="4 5">
    <location>
        <position position="37"/>
    </location>
</feature>
<proteinExistence type="inferred from homology"/>
<dbReference type="CDD" id="cd00430">
    <property type="entry name" value="PLPDE_III_AR"/>
    <property type="match status" value="1"/>
</dbReference>
<comment type="caution">
    <text evidence="8">The sequence shown here is derived from an EMBL/GenBank/DDBJ whole genome shotgun (WGS) entry which is preliminary data.</text>
</comment>
<gene>
    <name evidence="8" type="ORF">UT30_C0005G0006</name>
</gene>
<dbReference type="NCBIfam" id="TIGR00492">
    <property type="entry name" value="alr"/>
    <property type="match status" value="1"/>
</dbReference>
<comment type="function">
    <text evidence="4">Catalyzes the interconversion of L-alanine and D-alanine. May also act on other amino acids.</text>
</comment>
<dbReference type="Proteomes" id="UP000033935">
    <property type="component" value="Unassembled WGS sequence"/>
</dbReference>
<dbReference type="UniPathway" id="UPA00042">
    <property type="reaction ID" value="UER00497"/>
</dbReference>
<feature type="domain" description="Alanine racemase C-terminal" evidence="7">
    <location>
        <begin position="251"/>
        <end position="379"/>
    </location>
</feature>
<dbReference type="InterPro" id="IPR009006">
    <property type="entry name" value="Ala_racemase/Decarboxylase_C"/>
</dbReference>
<evidence type="ECO:0000313" key="9">
    <source>
        <dbReference type="Proteomes" id="UP000033935"/>
    </source>
</evidence>
<evidence type="ECO:0000256" key="4">
    <source>
        <dbReference type="HAMAP-Rule" id="MF_01201"/>
    </source>
</evidence>
<evidence type="ECO:0000256" key="5">
    <source>
        <dbReference type="PIRSR" id="PIRSR600821-50"/>
    </source>
</evidence>
<dbReference type="EMBL" id="LBWG01000005">
    <property type="protein sequence ID" value="KKR04603.1"/>
    <property type="molecule type" value="Genomic_DNA"/>
</dbReference>
<dbReference type="GO" id="GO:0030170">
    <property type="term" value="F:pyridoxal phosphate binding"/>
    <property type="evidence" value="ECO:0007669"/>
    <property type="project" value="UniProtKB-UniRule"/>
</dbReference>
<organism evidence="8 9">
    <name type="scientific">Candidatus Uhrbacteria bacterium GW2011_GWF2_39_13</name>
    <dbReference type="NCBI Taxonomy" id="1618995"/>
    <lineage>
        <taxon>Bacteria</taxon>
        <taxon>Candidatus Uhriibacteriota</taxon>
    </lineage>
</organism>
<dbReference type="Gene3D" id="2.40.37.10">
    <property type="entry name" value="Lyase, Ornithine Decarboxylase, Chain A, domain 1"/>
    <property type="match status" value="1"/>
</dbReference>
<dbReference type="SUPFAM" id="SSF50621">
    <property type="entry name" value="Alanine racemase C-terminal domain-like"/>
    <property type="match status" value="1"/>
</dbReference>
<dbReference type="PROSITE" id="PS00395">
    <property type="entry name" value="ALANINE_RACEMASE"/>
    <property type="match status" value="1"/>
</dbReference>
<name>A0A0G0MNE4_9BACT</name>
<dbReference type="GO" id="GO:0008784">
    <property type="term" value="F:alanine racemase activity"/>
    <property type="evidence" value="ECO:0007669"/>
    <property type="project" value="UniProtKB-UniRule"/>
</dbReference>
<evidence type="ECO:0000256" key="1">
    <source>
        <dbReference type="ARBA" id="ARBA00001933"/>
    </source>
</evidence>
<dbReference type="Pfam" id="PF01168">
    <property type="entry name" value="Ala_racemase_N"/>
    <property type="match status" value="1"/>
</dbReference>
<comment type="cofactor">
    <cofactor evidence="1 4 5">
        <name>pyridoxal 5'-phosphate</name>
        <dbReference type="ChEBI" id="CHEBI:597326"/>
    </cofactor>
</comment>
<keyword evidence="3 4" id="KW-0413">Isomerase</keyword>
<dbReference type="SUPFAM" id="SSF51419">
    <property type="entry name" value="PLP-binding barrel"/>
    <property type="match status" value="1"/>
</dbReference>
<dbReference type="PANTHER" id="PTHR30511">
    <property type="entry name" value="ALANINE RACEMASE"/>
    <property type="match status" value="1"/>
</dbReference>
<dbReference type="Gene3D" id="3.20.20.10">
    <property type="entry name" value="Alanine racemase"/>
    <property type="match status" value="1"/>
</dbReference>
<feature type="active site" description="Proton acceptor; specific for D-alanine" evidence="4">
    <location>
        <position position="37"/>
    </location>
</feature>
<accession>A0A0G0MNE4</accession>
<comment type="pathway">
    <text evidence="4">Amino-acid biosynthesis; D-alanine biosynthesis; D-alanine from L-alanine: step 1/1.</text>
</comment>
<evidence type="ECO:0000256" key="3">
    <source>
        <dbReference type="ARBA" id="ARBA00023235"/>
    </source>
</evidence>
<evidence type="ECO:0000259" key="7">
    <source>
        <dbReference type="SMART" id="SM01005"/>
    </source>
</evidence>
<sequence length="380" mass="42554">MQRYRTWIELNERALTNNIKSLNALLDSNARFCAVVKGNAYGHGLKEITQMVSRSGVDAFAVDDIDDALTLRESFPSTLIIVLGYTLFDRFKDALRAKIHLTLYDKEGIEQAQSVGKASARPFPIHLKIETGTCRQGILIEDLEDIIRLLQRSEAVKVMGVSTHFANVEDTSDPEYAGSQFALFQESISQLKRYGIDPAWKHCACSAAIILYPQTHQTLVRAGISLYGIWPSELVENTVRNQGFSCDLQPVLTWKTRIAQIKSVRMGTPIGYGLTQVMKRNGRVAIMPVGYWDGYDRSLSSIGEVLIKGYRCKVLGRICMNMSIVDVSEVPQPEKEDEIILLGVDGRQKISSEDIARKIDTISYEILTRINPLLPRVVIA</sequence>
<dbReference type="HAMAP" id="MF_01201">
    <property type="entry name" value="Ala_racemase"/>
    <property type="match status" value="1"/>
</dbReference>
<dbReference type="AlphaFoldDB" id="A0A0G0MNE4"/>